<comment type="subcellular location">
    <subcellularLocation>
        <location evidence="3">Cytoplasm</location>
    </subcellularLocation>
</comment>
<dbReference type="Pfam" id="PF01926">
    <property type="entry name" value="MMR_HSR1"/>
    <property type="match status" value="1"/>
</dbReference>
<sequence>MPRTVWYPGHMAKGRRRLEDLAANIDLLIEVRDARAPRLTSSPILPLFASRIKTVVVLSKADLAEERVTKLWREELKREGFASFALDLRSGGMQRISKSLLAEKPSFRDLRVAVVGIPNVGKSTLINQLVGRRAAPVGGIPGITKGVSWFSGSGFLLADSPGILDPHGDARAHRLMSWIGSSRGQVIGDIEEHAKECIAFLISKNLWRGVEGAWSVKACGTPFEILENIGRRLGKLKSGGVVDAEGAGRVFLDSFASGKFGRMSLEAPGDAPLWEEL</sequence>
<dbReference type="eggNOG" id="COG1161">
    <property type="taxonomic scope" value="Bacteria"/>
</dbReference>
<dbReference type="RefSeq" id="WP_037975714.1">
    <property type="nucleotide sequence ID" value="NZ_JAWRIX010000006.1"/>
</dbReference>
<dbReference type="PIRSF" id="PIRSF006230">
    <property type="entry name" value="MG442"/>
    <property type="match status" value="1"/>
</dbReference>
<comment type="function">
    <text evidence="3">Required for a late step of 50S ribosomal subunit assembly. Has GTPase activity.</text>
</comment>
<keyword evidence="1 3" id="KW-0547">Nucleotide-binding</keyword>
<evidence type="ECO:0000256" key="4">
    <source>
        <dbReference type="PIRSR" id="PIRSR006230-1"/>
    </source>
</evidence>
<comment type="caution">
    <text evidence="6">The sequence shown here is derived from an EMBL/GenBank/DDBJ whole genome shotgun (WGS) entry which is preliminary data.</text>
</comment>
<reference evidence="6 7" key="1">
    <citation type="submission" date="2014-04" db="EMBL/GenBank/DDBJ databases">
        <title>Draft Genome Sequence of Synergistes jonesii.</title>
        <authorList>
            <person name="Coil D.A."/>
            <person name="Eisen J.A."/>
            <person name="Holland-Moritz H.E."/>
        </authorList>
    </citation>
    <scope>NUCLEOTIDE SEQUENCE [LARGE SCALE GENOMIC DNA]</scope>
    <source>
        <strain evidence="6 7">78-1</strain>
    </source>
</reference>
<evidence type="ECO:0000259" key="5">
    <source>
        <dbReference type="PROSITE" id="PS51721"/>
    </source>
</evidence>
<name>A0A073J4E2_9BACT</name>
<dbReference type="PROSITE" id="PS51721">
    <property type="entry name" value="G_CP"/>
    <property type="match status" value="1"/>
</dbReference>
<dbReference type="InterPro" id="IPR023179">
    <property type="entry name" value="GTP-bd_ortho_bundle_sf"/>
</dbReference>
<dbReference type="GO" id="GO:0005525">
    <property type="term" value="F:GTP binding"/>
    <property type="evidence" value="ECO:0007669"/>
    <property type="project" value="UniProtKB-KW"/>
</dbReference>
<dbReference type="SUPFAM" id="SSF52540">
    <property type="entry name" value="P-loop containing nucleoside triphosphate hydrolases"/>
    <property type="match status" value="1"/>
</dbReference>
<dbReference type="GO" id="GO:0006412">
    <property type="term" value="P:translation"/>
    <property type="evidence" value="ECO:0007669"/>
    <property type="project" value="TreeGrafter"/>
</dbReference>
<evidence type="ECO:0000256" key="3">
    <source>
        <dbReference type="PIRNR" id="PIRNR006230"/>
    </source>
</evidence>
<dbReference type="GeneID" id="90983442"/>
<dbReference type="AlphaFoldDB" id="A0A073J4E2"/>
<dbReference type="Gene3D" id="3.40.50.300">
    <property type="entry name" value="P-loop containing nucleotide triphosphate hydrolases"/>
    <property type="match status" value="1"/>
</dbReference>
<dbReference type="PATRIC" id="fig|2754.20.peg.862"/>
<protein>
    <recommendedName>
        <fullName evidence="3">Ribosome biogenesis GTPase A</fullName>
    </recommendedName>
</protein>
<dbReference type="InterPro" id="IPR016478">
    <property type="entry name" value="GTPase_MTG1"/>
</dbReference>
<organism evidence="6 7">
    <name type="scientific">Synergistes jonesii</name>
    <dbReference type="NCBI Taxonomy" id="2754"/>
    <lineage>
        <taxon>Bacteria</taxon>
        <taxon>Thermotogati</taxon>
        <taxon>Synergistota</taxon>
        <taxon>Synergistia</taxon>
        <taxon>Synergistales</taxon>
        <taxon>Synergistaceae</taxon>
        <taxon>Synergistes</taxon>
    </lineage>
</organism>
<feature type="binding site" evidence="4">
    <location>
        <begin position="119"/>
        <end position="124"/>
    </location>
    <ligand>
        <name>GTP</name>
        <dbReference type="ChEBI" id="CHEBI:37565"/>
    </ligand>
</feature>
<dbReference type="PANTHER" id="PTHR45782:SF4">
    <property type="entry name" value="MITOCHONDRIAL RIBOSOME-ASSOCIATED GTPASE 1"/>
    <property type="match status" value="1"/>
</dbReference>
<evidence type="ECO:0000313" key="7">
    <source>
        <dbReference type="Proteomes" id="UP000027665"/>
    </source>
</evidence>
<dbReference type="InterPro" id="IPR030378">
    <property type="entry name" value="G_CP_dom"/>
</dbReference>
<feature type="domain" description="CP-type G" evidence="5">
    <location>
        <begin position="15"/>
        <end position="166"/>
    </location>
</feature>
<keyword evidence="3" id="KW-0963">Cytoplasm</keyword>
<dbReference type="EMBL" id="JMKI01000026">
    <property type="protein sequence ID" value="KEJ92567.1"/>
    <property type="molecule type" value="Genomic_DNA"/>
</dbReference>
<feature type="binding site" evidence="4">
    <location>
        <position position="162"/>
    </location>
    <ligand>
        <name>GTP</name>
        <dbReference type="ChEBI" id="CHEBI:37565"/>
    </ligand>
</feature>
<dbReference type="PANTHER" id="PTHR45782">
    <property type="entry name" value="MITOCHONDRIAL RIBOSOME-ASSOCIATED GTPASE 1"/>
    <property type="match status" value="1"/>
</dbReference>
<evidence type="ECO:0000256" key="1">
    <source>
        <dbReference type="ARBA" id="ARBA00022741"/>
    </source>
</evidence>
<evidence type="ECO:0000313" key="6">
    <source>
        <dbReference type="EMBL" id="KEJ92567.1"/>
    </source>
</evidence>
<dbReference type="GO" id="GO:0003924">
    <property type="term" value="F:GTPase activity"/>
    <property type="evidence" value="ECO:0007669"/>
    <property type="project" value="TreeGrafter"/>
</dbReference>
<keyword evidence="2 3" id="KW-0342">GTP-binding</keyword>
<dbReference type="CDD" id="cd01856">
    <property type="entry name" value="YlqF"/>
    <property type="match status" value="1"/>
</dbReference>
<keyword evidence="7" id="KW-1185">Reference proteome</keyword>
<dbReference type="Gene3D" id="1.10.1580.10">
    <property type="match status" value="1"/>
</dbReference>
<dbReference type="PRINTS" id="PR00326">
    <property type="entry name" value="GTP1OBG"/>
</dbReference>
<dbReference type="InterPro" id="IPR027417">
    <property type="entry name" value="P-loop_NTPase"/>
</dbReference>
<dbReference type="Proteomes" id="UP000027665">
    <property type="component" value="Unassembled WGS sequence"/>
</dbReference>
<comment type="similarity">
    <text evidence="3">Belongs to the TRAFAC class YlqF/YawG GTPase family. MTG1 subfamily.</text>
</comment>
<proteinExistence type="inferred from homology"/>
<dbReference type="OrthoDB" id="9779790at2"/>
<dbReference type="STRING" id="2754.EH55_03665"/>
<dbReference type="GO" id="GO:0005737">
    <property type="term" value="C:cytoplasm"/>
    <property type="evidence" value="ECO:0007669"/>
    <property type="project" value="UniProtKB-SubCell"/>
</dbReference>
<accession>A0A073J4E2</accession>
<dbReference type="InterPro" id="IPR006073">
    <property type="entry name" value="GTP-bd"/>
</dbReference>
<evidence type="ECO:0000256" key="2">
    <source>
        <dbReference type="ARBA" id="ARBA00023134"/>
    </source>
</evidence>
<gene>
    <name evidence="6" type="ORF">EH55_03665</name>
</gene>